<dbReference type="InterPro" id="IPR027417">
    <property type="entry name" value="P-loop_NTPase"/>
</dbReference>
<dbReference type="PANTHER" id="PTHR30486:SF6">
    <property type="entry name" value="TYPE IV PILUS RETRACTATION ATPASE PILT"/>
    <property type="match status" value="1"/>
</dbReference>
<accession>A0ABT9E8C5</accession>
<evidence type="ECO:0000313" key="3">
    <source>
        <dbReference type="EMBL" id="MDO9712396.1"/>
    </source>
</evidence>
<evidence type="ECO:0000256" key="1">
    <source>
        <dbReference type="ARBA" id="ARBA00006611"/>
    </source>
</evidence>
<dbReference type="Gene3D" id="3.30.450.90">
    <property type="match status" value="1"/>
</dbReference>
<keyword evidence="4" id="KW-1185">Reference proteome</keyword>
<dbReference type="SUPFAM" id="SSF52540">
    <property type="entry name" value="P-loop containing nucleoside triphosphate hydrolases"/>
    <property type="match status" value="1"/>
</dbReference>
<evidence type="ECO:0000259" key="2">
    <source>
        <dbReference type="Pfam" id="PF00437"/>
    </source>
</evidence>
<reference evidence="3 4" key="1">
    <citation type="submission" date="2023-08" db="EMBL/GenBank/DDBJ databases">
        <title>The draft genome sequence of Paracraurococcus sp. LOR1-02.</title>
        <authorList>
            <person name="Kingkaew E."/>
            <person name="Tanasupawat S."/>
        </authorList>
    </citation>
    <scope>NUCLEOTIDE SEQUENCE [LARGE SCALE GENOMIC DNA]</scope>
    <source>
        <strain evidence="3 4">LOR1-02</strain>
    </source>
</reference>
<organism evidence="3 4">
    <name type="scientific">Paracraurococcus lichenis</name>
    <dbReference type="NCBI Taxonomy" id="3064888"/>
    <lineage>
        <taxon>Bacteria</taxon>
        <taxon>Pseudomonadati</taxon>
        <taxon>Pseudomonadota</taxon>
        <taxon>Alphaproteobacteria</taxon>
        <taxon>Acetobacterales</taxon>
        <taxon>Roseomonadaceae</taxon>
        <taxon>Paracraurococcus</taxon>
    </lineage>
</organism>
<comment type="caution">
    <text evidence="3">The sequence shown here is derived from an EMBL/GenBank/DDBJ whole genome shotgun (WGS) entry which is preliminary data.</text>
</comment>
<dbReference type="Proteomes" id="UP001243009">
    <property type="component" value="Unassembled WGS sequence"/>
</dbReference>
<dbReference type="Gene3D" id="3.40.50.300">
    <property type="entry name" value="P-loop containing nucleotide triphosphate hydrolases"/>
    <property type="match status" value="1"/>
</dbReference>
<sequence>MMTDDRALRWLLKPVEKWMTDPATTDFCMNHPGEAWVKQRGTWFSVETPYEMEDLEMIGLHSAGLRRQDIWTDTPLCATTSPWGHRVQLIQRPCVLPGTYSYSARRAGDWQPTLEGLSAAGLFAATRRHDEAGGRLRAYEEPERFYREGDMENFWKSVVRNGLTVMAGGRMGSGKTTFVRALGADVDPAKRVCSIEDEDEARLTQPNRVGMLYSEGGQGEADVGPEKLMIAALRMAVEFAMVQELRNASAWAFLRMAATIQTFTTNHGDSCFGIFDSTRLMLKAPGSGANGMQDVDIFRLLNRYVDVVVHCEFTPPAEPGGKGSYGQDEVWFRGVDKPLGLTVEQAEMA</sequence>
<feature type="domain" description="Bacterial type II secretion system protein E" evidence="2">
    <location>
        <begin position="148"/>
        <end position="253"/>
    </location>
</feature>
<dbReference type="InterPro" id="IPR050921">
    <property type="entry name" value="T4SS_GSP_E_ATPase"/>
</dbReference>
<name>A0ABT9E8C5_9PROT</name>
<protein>
    <submittedName>
        <fullName evidence="3">ATPase, T2SS/T4P/T4SS family</fullName>
    </submittedName>
</protein>
<dbReference type="PANTHER" id="PTHR30486">
    <property type="entry name" value="TWITCHING MOTILITY PROTEIN PILT"/>
    <property type="match status" value="1"/>
</dbReference>
<dbReference type="EMBL" id="JAUTWS010000046">
    <property type="protein sequence ID" value="MDO9712396.1"/>
    <property type="molecule type" value="Genomic_DNA"/>
</dbReference>
<dbReference type="RefSeq" id="WP_305107252.1">
    <property type="nucleotide sequence ID" value="NZ_JAUTWS010000046.1"/>
</dbReference>
<evidence type="ECO:0000313" key="4">
    <source>
        <dbReference type="Proteomes" id="UP001243009"/>
    </source>
</evidence>
<dbReference type="InterPro" id="IPR001482">
    <property type="entry name" value="T2SS/T4SS_dom"/>
</dbReference>
<proteinExistence type="inferred from homology"/>
<dbReference type="Pfam" id="PF00437">
    <property type="entry name" value="T2SSE"/>
    <property type="match status" value="1"/>
</dbReference>
<comment type="similarity">
    <text evidence="1">Belongs to the GSP E family.</text>
</comment>
<gene>
    <name evidence="3" type="ORF">Q7A36_28900</name>
</gene>